<dbReference type="AlphaFoldDB" id="A0ABD2BLW6"/>
<keyword evidence="2" id="KW-1185">Reference proteome</keyword>
<reference evidence="1 2" key="1">
    <citation type="journal article" date="2024" name="Ann. Entomol. Soc. Am.">
        <title>Genomic analyses of the southern and eastern yellowjacket wasps (Hymenoptera: Vespidae) reveal evolutionary signatures of social life.</title>
        <authorList>
            <person name="Catto M.A."/>
            <person name="Caine P.B."/>
            <person name="Orr S.E."/>
            <person name="Hunt B.G."/>
            <person name="Goodisman M.A.D."/>
        </authorList>
    </citation>
    <scope>NUCLEOTIDE SEQUENCE [LARGE SCALE GENOMIC DNA]</scope>
    <source>
        <strain evidence="1">232</strain>
        <tissue evidence="1">Head and thorax</tissue>
    </source>
</reference>
<gene>
    <name evidence="1" type="ORF">V1477_014069</name>
</gene>
<evidence type="ECO:0000313" key="1">
    <source>
        <dbReference type="EMBL" id="KAL2733635.1"/>
    </source>
</evidence>
<comment type="caution">
    <text evidence="1">The sequence shown here is derived from an EMBL/GenBank/DDBJ whole genome shotgun (WGS) entry which is preliminary data.</text>
</comment>
<organism evidence="1 2">
    <name type="scientific">Vespula maculifrons</name>
    <name type="common">Eastern yellow jacket</name>
    <name type="synonym">Wasp</name>
    <dbReference type="NCBI Taxonomy" id="7453"/>
    <lineage>
        <taxon>Eukaryota</taxon>
        <taxon>Metazoa</taxon>
        <taxon>Ecdysozoa</taxon>
        <taxon>Arthropoda</taxon>
        <taxon>Hexapoda</taxon>
        <taxon>Insecta</taxon>
        <taxon>Pterygota</taxon>
        <taxon>Neoptera</taxon>
        <taxon>Endopterygota</taxon>
        <taxon>Hymenoptera</taxon>
        <taxon>Apocrita</taxon>
        <taxon>Aculeata</taxon>
        <taxon>Vespoidea</taxon>
        <taxon>Vespidae</taxon>
        <taxon>Vespinae</taxon>
        <taxon>Vespula</taxon>
    </lineage>
</organism>
<sequence length="87" mass="10535">MFAMYKTNLRVSSKCYILVIRRVYNEPYEYKITSTLTWNSSQYRRPFPLARRKILPTKMQRDTPVRIEYLESPRDTERYDFGALAMV</sequence>
<protein>
    <submittedName>
        <fullName evidence="1">Uncharacterized protein</fullName>
    </submittedName>
</protein>
<evidence type="ECO:0000313" key="2">
    <source>
        <dbReference type="Proteomes" id="UP001607303"/>
    </source>
</evidence>
<dbReference type="Proteomes" id="UP001607303">
    <property type="component" value="Unassembled WGS sequence"/>
</dbReference>
<dbReference type="EMBL" id="JAYRBN010000073">
    <property type="protein sequence ID" value="KAL2733635.1"/>
    <property type="molecule type" value="Genomic_DNA"/>
</dbReference>
<name>A0ABD2BLW6_VESMC</name>
<accession>A0ABD2BLW6</accession>
<proteinExistence type="predicted"/>